<name>A0A803XXF2_MELGA</name>
<dbReference type="Ensembl" id="ENSMGAT00000028171.1">
    <property type="protein sequence ID" value="ENSMGAP00000024198.1"/>
    <property type="gene ID" value="ENSMGAG00000021835.1"/>
</dbReference>
<evidence type="ECO:0000313" key="2">
    <source>
        <dbReference type="Proteomes" id="UP000001645"/>
    </source>
</evidence>
<reference evidence="1 2" key="1">
    <citation type="journal article" date="2010" name="PLoS Biol.">
        <title>Multi-platform next-generation sequencing of the domestic turkey (Meleagris gallopavo): genome assembly and analysis.</title>
        <authorList>
            <person name="Dalloul R.A."/>
            <person name="Long J.A."/>
            <person name="Zimin A.V."/>
            <person name="Aslam L."/>
            <person name="Beal K."/>
            <person name="Blomberg L.A."/>
            <person name="Bouffard P."/>
            <person name="Burt D.W."/>
            <person name="Crasta O."/>
            <person name="Crooijmans R.P."/>
            <person name="Cooper K."/>
            <person name="Coulombe R.A."/>
            <person name="De S."/>
            <person name="Delany M.E."/>
            <person name="Dodgson J.B."/>
            <person name="Dong J.J."/>
            <person name="Evans C."/>
            <person name="Frederickson K.M."/>
            <person name="Flicek P."/>
            <person name="Florea L."/>
            <person name="Folkerts O."/>
            <person name="Groenen M.A."/>
            <person name="Harkins T.T."/>
            <person name="Herrero J."/>
            <person name="Hoffmann S."/>
            <person name="Megens H.J."/>
            <person name="Jiang A."/>
            <person name="de Jong P."/>
            <person name="Kaiser P."/>
            <person name="Kim H."/>
            <person name="Kim K.W."/>
            <person name="Kim S."/>
            <person name="Langenberger D."/>
            <person name="Lee M.K."/>
            <person name="Lee T."/>
            <person name="Mane S."/>
            <person name="Marcais G."/>
            <person name="Marz M."/>
            <person name="McElroy A.P."/>
            <person name="Modise T."/>
            <person name="Nefedov M."/>
            <person name="Notredame C."/>
            <person name="Paton I.R."/>
            <person name="Payne W.S."/>
            <person name="Pertea G."/>
            <person name="Prickett D."/>
            <person name="Puiu D."/>
            <person name="Qioa D."/>
            <person name="Raineri E."/>
            <person name="Ruffier M."/>
            <person name="Salzberg S.L."/>
            <person name="Schatz M.C."/>
            <person name="Scheuring C."/>
            <person name="Schmidt C.J."/>
            <person name="Schroeder S."/>
            <person name="Searle S.M."/>
            <person name="Smith E.J."/>
            <person name="Smith J."/>
            <person name="Sonstegard T.S."/>
            <person name="Stadler P.F."/>
            <person name="Tafer H."/>
            <person name="Tu Z.J."/>
            <person name="Van Tassell C.P."/>
            <person name="Vilella A.J."/>
            <person name="Williams K.P."/>
            <person name="Yorke J.A."/>
            <person name="Zhang L."/>
            <person name="Zhang H.B."/>
            <person name="Zhang X."/>
            <person name="Zhang Y."/>
            <person name="Reed K.M."/>
        </authorList>
    </citation>
    <scope>NUCLEOTIDE SEQUENCE [LARGE SCALE GENOMIC DNA]</scope>
</reference>
<organism evidence="1 2">
    <name type="scientific">Meleagris gallopavo</name>
    <name type="common">Wild turkey</name>
    <dbReference type="NCBI Taxonomy" id="9103"/>
    <lineage>
        <taxon>Eukaryota</taxon>
        <taxon>Metazoa</taxon>
        <taxon>Chordata</taxon>
        <taxon>Craniata</taxon>
        <taxon>Vertebrata</taxon>
        <taxon>Euteleostomi</taxon>
        <taxon>Archelosauria</taxon>
        <taxon>Archosauria</taxon>
        <taxon>Dinosauria</taxon>
        <taxon>Saurischia</taxon>
        <taxon>Theropoda</taxon>
        <taxon>Coelurosauria</taxon>
        <taxon>Aves</taxon>
        <taxon>Neognathae</taxon>
        <taxon>Galloanserae</taxon>
        <taxon>Galliformes</taxon>
        <taxon>Phasianidae</taxon>
        <taxon>Meleagridinae</taxon>
        <taxon>Meleagris</taxon>
    </lineage>
</organism>
<sequence length="162" mass="18828">LSLKLTKPPDNADCLSCSYFLRKLLKEQKIVHDTISDVKSQRYTDKEKKISIQFTNYFFEIYHLIGTKVLVLAGNISVSDYISFSLLSQIPQPIATKEQNCECSEISAQSLSAETEEPRLSSDNTEYELVHYQYFRSIICQQKTFKSILVNYLRNVKHFLKR</sequence>
<reference evidence="1" key="3">
    <citation type="submission" date="2025-09" db="UniProtKB">
        <authorList>
            <consortium name="Ensembl"/>
        </authorList>
    </citation>
    <scope>IDENTIFICATION</scope>
</reference>
<proteinExistence type="predicted"/>
<reference evidence="1" key="2">
    <citation type="submission" date="2025-08" db="UniProtKB">
        <authorList>
            <consortium name="Ensembl"/>
        </authorList>
    </citation>
    <scope>IDENTIFICATION</scope>
</reference>
<accession>A0A803XXF2</accession>
<keyword evidence="2" id="KW-1185">Reference proteome</keyword>
<dbReference type="AlphaFoldDB" id="A0A803XXF2"/>
<dbReference type="Proteomes" id="UP000001645">
    <property type="component" value="Chromosome 1"/>
</dbReference>
<dbReference type="InParanoid" id="A0A803XXF2"/>
<protein>
    <submittedName>
        <fullName evidence="1">Uncharacterized protein</fullName>
    </submittedName>
</protein>
<evidence type="ECO:0000313" key="1">
    <source>
        <dbReference type="Ensembl" id="ENSMGAP00000024198.1"/>
    </source>
</evidence>